<name>N1Q9W6_PSEFD</name>
<organism evidence="4 5">
    <name type="scientific">Pseudocercospora fijiensis (strain CIRAD86)</name>
    <name type="common">Black leaf streak disease fungus</name>
    <name type="synonym">Mycosphaerella fijiensis</name>
    <dbReference type="NCBI Taxonomy" id="383855"/>
    <lineage>
        <taxon>Eukaryota</taxon>
        <taxon>Fungi</taxon>
        <taxon>Dikarya</taxon>
        <taxon>Ascomycota</taxon>
        <taxon>Pezizomycotina</taxon>
        <taxon>Dothideomycetes</taxon>
        <taxon>Dothideomycetidae</taxon>
        <taxon>Mycosphaerellales</taxon>
        <taxon>Mycosphaerellaceae</taxon>
        <taxon>Pseudocercospora</taxon>
    </lineage>
</organism>
<dbReference type="VEuPathDB" id="FungiDB:MYCFIDRAFT_171067"/>
<dbReference type="AlphaFoldDB" id="N1Q9W6"/>
<dbReference type="RefSeq" id="XP_007922193.1">
    <property type="nucleotide sequence ID" value="XM_007924002.1"/>
</dbReference>
<dbReference type="KEGG" id="pfj:MYCFIDRAFT_171067"/>
<dbReference type="OrthoDB" id="5086500at2759"/>
<feature type="compositionally biased region" description="Basic and acidic residues" evidence="2">
    <location>
        <begin position="113"/>
        <end position="124"/>
    </location>
</feature>
<dbReference type="GeneID" id="19332577"/>
<dbReference type="Proteomes" id="UP000016932">
    <property type="component" value="Unassembled WGS sequence"/>
</dbReference>
<dbReference type="STRING" id="383855.N1Q9W6"/>
<evidence type="ECO:0000256" key="2">
    <source>
        <dbReference type="SAM" id="MobiDB-lite"/>
    </source>
</evidence>
<feature type="domain" description="Nephrocystin 3-like N-terminal" evidence="3">
    <location>
        <begin position="495"/>
        <end position="671"/>
    </location>
</feature>
<evidence type="ECO:0000256" key="1">
    <source>
        <dbReference type="ARBA" id="ARBA00022737"/>
    </source>
</evidence>
<dbReference type="PANTHER" id="PTHR10039:SF5">
    <property type="entry name" value="NACHT DOMAIN-CONTAINING PROTEIN"/>
    <property type="match status" value="1"/>
</dbReference>
<dbReference type="Pfam" id="PF24883">
    <property type="entry name" value="NPHP3_N"/>
    <property type="match status" value="1"/>
</dbReference>
<sequence length="819" mass="90837">MRVELCRRRVLRKATCIESLRSRSPNQLSALYGGPQQAGTAFLLLHQHHLLSPCIADSMQAYLADATCMHWLIKRCIATHLLSHGKACGSHNDCKTLTAHISSSLSIRVKMKEMQKNDADKPDTNEVDEESPPSYEEAVESPYALLVQPVEDSETLELLINATSSSMPQSGTFSRWKSIARTPTPTKPLQLVPLDPKAIKCRCGKHNDTTQSSPGFPQGCVRCTCKYLVFSDGSSHHEASPITCPRPRCGRQIPRISGICSLRKLTGKPSMRRRSDASVKLLLTLPSAPQSNTAMNYPKGAPDVLVGEQYDGMAAASWNIRTAVVGSDGISVRRARARNELCFAYTQFSTTTITTTKLRVFNFPWSGSNANHMLRSIDTLFTFYNWLSITCLSANGTSSSMQLGLAAWRQNSDKATSNFAVHTWKPGRPLNSMCPYDIEAQRVLVAALKLDANVETNIPISKPAGTQESMQCSPALPDKATAILDGVKIQEAATGTFTWLVRPTSGFGDWISNFPRKDILWVMGKAGSGKSTFMKFMVNNLDIHGLLQSSAGDRKVLVLRHFFWYDGIHEQTSFSGLMRNLLHQLCLADSNLIEASFKPRWDKTRLVWAKPWNETELWESLVRSLQSADFEVCVFIDALDECKPSSRHPFVRDKLREFSKMTNVRICVSARSSERLSFPPAVDDMHIQLDDRTYPDLRCFAAARLANTGLTSSEIEQLMGYFSGAISSSNHFASVQAWILISNDFVGALLQEDGLRSHTQHTIAFLIEHGASMDCKLELTLGNEENKMVIVPTDVAAAITACVPEELEDELEATFWPLA</sequence>
<dbReference type="InterPro" id="IPR056884">
    <property type="entry name" value="NPHP3-like_N"/>
</dbReference>
<evidence type="ECO:0000259" key="3">
    <source>
        <dbReference type="Pfam" id="PF24883"/>
    </source>
</evidence>
<evidence type="ECO:0000313" key="5">
    <source>
        <dbReference type="Proteomes" id="UP000016932"/>
    </source>
</evidence>
<protein>
    <recommendedName>
        <fullName evidence="3">Nephrocystin 3-like N-terminal domain-containing protein</fullName>
    </recommendedName>
</protein>
<dbReference type="InterPro" id="IPR027417">
    <property type="entry name" value="P-loop_NTPase"/>
</dbReference>
<reference evidence="4 5" key="1">
    <citation type="journal article" date="2012" name="PLoS Pathog.">
        <title>Diverse lifestyles and strategies of plant pathogenesis encoded in the genomes of eighteen Dothideomycetes fungi.</title>
        <authorList>
            <person name="Ohm R.A."/>
            <person name="Feau N."/>
            <person name="Henrissat B."/>
            <person name="Schoch C.L."/>
            <person name="Horwitz B.A."/>
            <person name="Barry K.W."/>
            <person name="Condon B.J."/>
            <person name="Copeland A.C."/>
            <person name="Dhillon B."/>
            <person name="Glaser F."/>
            <person name="Hesse C.N."/>
            <person name="Kosti I."/>
            <person name="LaButti K."/>
            <person name="Lindquist E.A."/>
            <person name="Lucas S."/>
            <person name="Salamov A.A."/>
            <person name="Bradshaw R.E."/>
            <person name="Ciuffetti L."/>
            <person name="Hamelin R.C."/>
            <person name="Kema G.H.J."/>
            <person name="Lawrence C."/>
            <person name="Scott J.A."/>
            <person name="Spatafora J.W."/>
            <person name="Turgeon B.G."/>
            <person name="de Wit P.J.G.M."/>
            <person name="Zhong S."/>
            <person name="Goodwin S.B."/>
            <person name="Grigoriev I.V."/>
        </authorList>
    </citation>
    <scope>NUCLEOTIDE SEQUENCE [LARGE SCALE GENOMIC DNA]</scope>
    <source>
        <strain evidence="4 5">CIRAD86</strain>
    </source>
</reference>
<dbReference type="SUPFAM" id="SSF52540">
    <property type="entry name" value="P-loop containing nucleoside triphosphate hydrolases"/>
    <property type="match status" value="1"/>
</dbReference>
<dbReference type="PANTHER" id="PTHR10039">
    <property type="entry name" value="AMELOGENIN"/>
    <property type="match status" value="1"/>
</dbReference>
<dbReference type="HOGENOM" id="CLU_345165_0_0_1"/>
<accession>N1Q9W6</accession>
<dbReference type="EMBL" id="KB446555">
    <property type="protein sequence ID" value="EME89649.1"/>
    <property type="molecule type" value="Genomic_DNA"/>
</dbReference>
<gene>
    <name evidence="4" type="ORF">MYCFIDRAFT_171067</name>
</gene>
<dbReference type="Gene3D" id="3.40.50.300">
    <property type="entry name" value="P-loop containing nucleotide triphosphate hydrolases"/>
    <property type="match status" value="1"/>
</dbReference>
<feature type="region of interest" description="Disordered" evidence="2">
    <location>
        <begin position="113"/>
        <end position="139"/>
    </location>
</feature>
<keyword evidence="1" id="KW-0677">Repeat</keyword>
<evidence type="ECO:0000313" key="4">
    <source>
        <dbReference type="EMBL" id="EME89649.1"/>
    </source>
</evidence>
<proteinExistence type="predicted"/>
<keyword evidence="5" id="KW-1185">Reference proteome</keyword>